<dbReference type="AlphaFoldDB" id="A0A9P6EE57"/>
<feature type="compositionally biased region" description="Acidic residues" evidence="1">
    <location>
        <begin position="27"/>
        <end position="48"/>
    </location>
</feature>
<sequence>MFQHRLVKRSRLIRWDVLPIAPRPREIDDESDPSSDEDGEDGDDDVNNVDDFQQSSDRLNEGSDDGSAWDSDTSTLDDVEMSDGSVDDLLDDEVANSPADAECDLFKEMLHEAGASNPT</sequence>
<feature type="region of interest" description="Disordered" evidence="1">
    <location>
        <begin position="19"/>
        <end position="91"/>
    </location>
</feature>
<organism evidence="2 3">
    <name type="scientific">Crepidotus variabilis</name>
    <dbReference type="NCBI Taxonomy" id="179855"/>
    <lineage>
        <taxon>Eukaryota</taxon>
        <taxon>Fungi</taxon>
        <taxon>Dikarya</taxon>
        <taxon>Basidiomycota</taxon>
        <taxon>Agaricomycotina</taxon>
        <taxon>Agaricomycetes</taxon>
        <taxon>Agaricomycetidae</taxon>
        <taxon>Agaricales</taxon>
        <taxon>Agaricineae</taxon>
        <taxon>Crepidotaceae</taxon>
        <taxon>Crepidotus</taxon>
    </lineage>
</organism>
<comment type="caution">
    <text evidence="2">The sequence shown here is derived from an EMBL/GenBank/DDBJ whole genome shotgun (WGS) entry which is preliminary data.</text>
</comment>
<protein>
    <submittedName>
        <fullName evidence="2">Uncharacterized protein</fullName>
    </submittedName>
</protein>
<evidence type="ECO:0000313" key="2">
    <source>
        <dbReference type="EMBL" id="KAF9527277.1"/>
    </source>
</evidence>
<dbReference type="EMBL" id="MU157862">
    <property type="protein sequence ID" value="KAF9527277.1"/>
    <property type="molecule type" value="Genomic_DNA"/>
</dbReference>
<keyword evidence="3" id="KW-1185">Reference proteome</keyword>
<feature type="compositionally biased region" description="Acidic residues" evidence="1">
    <location>
        <begin position="75"/>
        <end position="91"/>
    </location>
</feature>
<evidence type="ECO:0000256" key="1">
    <source>
        <dbReference type="SAM" id="MobiDB-lite"/>
    </source>
</evidence>
<name>A0A9P6EE57_9AGAR</name>
<evidence type="ECO:0000313" key="3">
    <source>
        <dbReference type="Proteomes" id="UP000807306"/>
    </source>
</evidence>
<dbReference type="Proteomes" id="UP000807306">
    <property type="component" value="Unassembled WGS sequence"/>
</dbReference>
<gene>
    <name evidence="2" type="ORF">CPB83DRAFT_836654</name>
</gene>
<reference evidence="2" key="1">
    <citation type="submission" date="2020-11" db="EMBL/GenBank/DDBJ databases">
        <authorList>
            <consortium name="DOE Joint Genome Institute"/>
            <person name="Ahrendt S."/>
            <person name="Riley R."/>
            <person name="Andreopoulos W."/>
            <person name="Labutti K."/>
            <person name="Pangilinan J."/>
            <person name="Ruiz-Duenas F.J."/>
            <person name="Barrasa J.M."/>
            <person name="Sanchez-Garcia M."/>
            <person name="Camarero S."/>
            <person name="Miyauchi S."/>
            <person name="Serrano A."/>
            <person name="Linde D."/>
            <person name="Babiker R."/>
            <person name="Drula E."/>
            <person name="Ayuso-Fernandez I."/>
            <person name="Pacheco R."/>
            <person name="Padilla G."/>
            <person name="Ferreira P."/>
            <person name="Barriuso J."/>
            <person name="Kellner H."/>
            <person name="Castanera R."/>
            <person name="Alfaro M."/>
            <person name="Ramirez L."/>
            <person name="Pisabarro A.G."/>
            <person name="Kuo A."/>
            <person name="Tritt A."/>
            <person name="Lipzen A."/>
            <person name="He G."/>
            <person name="Yan M."/>
            <person name="Ng V."/>
            <person name="Cullen D."/>
            <person name="Martin F."/>
            <person name="Rosso M.-N."/>
            <person name="Henrissat B."/>
            <person name="Hibbett D."/>
            <person name="Martinez A.T."/>
            <person name="Grigoriev I.V."/>
        </authorList>
    </citation>
    <scope>NUCLEOTIDE SEQUENCE</scope>
    <source>
        <strain evidence="2">CBS 506.95</strain>
    </source>
</reference>
<dbReference type="OrthoDB" id="3258555at2759"/>
<accession>A0A9P6EE57</accession>
<proteinExistence type="predicted"/>